<evidence type="ECO:0000313" key="3">
    <source>
        <dbReference type="Proteomes" id="UP000010866"/>
    </source>
</evidence>
<dbReference type="Proteomes" id="UP000010866">
    <property type="component" value="Chromosome"/>
</dbReference>
<evidence type="ECO:0000256" key="1">
    <source>
        <dbReference type="SAM" id="Phobius"/>
    </source>
</evidence>
<gene>
    <name evidence="2" type="ordered locus">Metho_0498</name>
</gene>
<keyword evidence="1" id="KW-1133">Transmembrane helix</keyword>
<dbReference type="OrthoDB" id="147905at2157"/>
<reference evidence="3" key="1">
    <citation type="submission" date="2012-02" db="EMBL/GenBank/DDBJ databases">
        <title>Complete sequence of chromosome of Methanomethylovorans hollandica DSM 15978.</title>
        <authorList>
            <person name="Lucas S."/>
            <person name="Copeland A."/>
            <person name="Lapidus A."/>
            <person name="Glavina del Rio T."/>
            <person name="Dalin E."/>
            <person name="Tice H."/>
            <person name="Bruce D."/>
            <person name="Goodwin L."/>
            <person name="Pitluck S."/>
            <person name="Peters L."/>
            <person name="Mikhailova N."/>
            <person name="Held B."/>
            <person name="Kyrpides N."/>
            <person name="Mavromatis K."/>
            <person name="Ivanova N."/>
            <person name="Brettin T."/>
            <person name="Detter J.C."/>
            <person name="Han C."/>
            <person name="Larimer F."/>
            <person name="Land M."/>
            <person name="Hauser L."/>
            <person name="Markowitz V."/>
            <person name="Cheng J.-F."/>
            <person name="Hugenholtz P."/>
            <person name="Woyke T."/>
            <person name="Wu D."/>
            <person name="Spring S."/>
            <person name="Schroeder M."/>
            <person name="Brambilla E."/>
            <person name="Klenk H.-P."/>
            <person name="Eisen J.A."/>
        </authorList>
    </citation>
    <scope>NUCLEOTIDE SEQUENCE [LARGE SCALE GENOMIC DNA]</scope>
    <source>
        <strain evidence="3">DSM 15978 / NBRC 107637 / DMS1</strain>
    </source>
</reference>
<dbReference type="EMBL" id="CP003362">
    <property type="protein sequence ID" value="AGB48765.1"/>
    <property type="molecule type" value="Genomic_DNA"/>
</dbReference>
<sequence>MNYCPQEANIIEIETLLKDSWEIFQKNLVAYIIGALITIFGSIFLITSAPLAYGLAHMAAKGARGEIVEIADVFAGFKLDKFIQSWVLFLIIMIPIFIGFLLLVIPGIIISIAFAIIFLYALPLMVVKDIGAVDSLKESLEIAKANPQDTIVLVVVVMILNAIGSAIWIGTILTMPFTMLILVLALPMVTGAVSGMKVQDMSGKEAETSL</sequence>
<dbReference type="GeneID" id="14407604"/>
<dbReference type="STRING" id="867904.Metho_0498"/>
<name>L0KVQ3_METHD</name>
<feature type="transmembrane region" description="Helical" evidence="1">
    <location>
        <begin position="111"/>
        <end position="130"/>
    </location>
</feature>
<accession>L0KVQ3</accession>
<evidence type="ECO:0008006" key="4">
    <source>
        <dbReference type="Google" id="ProtNLM"/>
    </source>
</evidence>
<feature type="transmembrane region" description="Helical" evidence="1">
    <location>
        <begin position="151"/>
        <end position="171"/>
    </location>
</feature>
<proteinExistence type="predicted"/>
<protein>
    <recommendedName>
        <fullName evidence="4">Integral membrane protein</fullName>
    </recommendedName>
</protein>
<feature type="transmembrane region" description="Helical" evidence="1">
    <location>
        <begin position="28"/>
        <end position="55"/>
    </location>
</feature>
<organism evidence="2 3">
    <name type="scientific">Methanomethylovorans hollandica (strain DSM 15978 / NBRC 107637 / DMS1)</name>
    <dbReference type="NCBI Taxonomy" id="867904"/>
    <lineage>
        <taxon>Archaea</taxon>
        <taxon>Methanobacteriati</taxon>
        <taxon>Methanobacteriota</taxon>
        <taxon>Stenosarchaea group</taxon>
        <taxon>Methanomicrobia</taxon>
        <taxon>Methanosarcinales</taxon>
        <taxon>Methanosarcinaceae</taxon>
        <taxon>Methanomethylovorans</taxon>
    </lineage>
</organism>
<keyword evidence="3" id="KW-1185">Reference proteome</keyword>
<dbReference type="HOGENOM" id="CLU_1393571_0_0_2"/>
<feature type="transmembrane region" description="Helical" evidence="1">
    <location>
        <begin position="177"/>
        <end position="196"/>
    </location>
</feature>
<feature type="transmembrane region" description="Helical" evidence="1">
    <location>
        <begin position="86"/>
        <end position="105"/>
    </location>
</feature>
<dbReference type="AlphaFoldDB" id="L0KVQ3"/>
<evidence type="ECO:0000313" key="2">
    <source>
        <dbReference type="EMBL" id="AGB48765.1"/>
    </source>
</evidence>
<keyword evidence="1" id="KW-0472">Membrane</keyword>
<dbReference type="RefSeq" id="WP_015323934.1">
    <property type="nucleotide sequence ID" value="NC_019977.1"/>
</dbReference>
<keyword evidence="1" id="KW-0812">Transmembrane</keyword>
<dbReference type="KEGG" id="mhz:Metho_0498"/>